<organism evidence="1 2">
    <name type="scientific">Riccia fluitans</name>
    <dbReference type="NCBI Taxonomy" id="41844"/>
    <lineage>
        <taxon>Eukaryota</taxon>
        <taxon>Viridiplantae</taxon>
        <taxon>Streptophyta</taxon>
        <taxon>Embryophyta</taxon>
        <taxon>Marchantiophyta</taxon>
        <taxon>Marchantiopsida</taxon>
        <taxon>Marchantiidae</taxon>
        <taxon>Marchantiales</taxon>
        <taxon>Ricciaceae</taxon>
        <taxon>Riccia</taxon>
    </lineage>
</organism>
<proteinExistence type="predicted"/>
<evidence type="ECO:0008006" key="3">
    <source>
        <dbReference type="Google" id="ProtNLM"/>
    </source>
</evidence>
<keyword evidence="2" id="KW-1185">Reference proteome</keyword>
<sequence length="78" mass="9064">MFVSASEKRLHRLFFSVEILLLRDSPCCRRCTEFRSLLRTIGVLSTKPLRHIVMRPPSSSTVPLRQSLPWARLGRLKD</sequence>
<accession>A0ABD1XNR4</accession>
<evidence type="ECO:0000313" key="1">
    <source>
        <dbReference type="EMBL" id="KAL2610595.1"/>
    </source>
</evidence>
<dbReference type="Proteomes" id="UP001605036">
    <property type="component" value="Unassembled WGS sequence"/>
</dbReference>
<comment type="caution">
    <text evidence="1">The sequence shown here is derived from an EMBL/GenBank/DDBJ whole genome shotgun (WGS) entry which is preliminary data.</text>
</comment>
<evidence type="ECO:0000313" key="2">
    <source>
        <dbReference type="Proteomes" id="UP001605036"/>
    </source>
</evidence>
<reference evidence="1 2" key="1">
    <citation type="submission" date="2024-09" db="EMBL/GenBank/DDBJ databases">
        <title>Chromosome-scale assembly of Riccia fluitans.</title>
        <authorList>
            <person name="Paukszto L."/>
            <person name="Sawicki J."/>
            <person name="Karawczyk K."/>
            <person name="Piernik-Szablinska J."/>
            <person name="Szczecinska M."/>
            <person name="Mazdziarz M."/>
        </authorList>
    </citation>
    <scope>NUCLEOTIDE SEQUENCE [LARGE SCALE GENOMIC DNA]</scope>
    <source>
        <strain evidence="1">Rf_01</strain>
        <tissue evidence="1">Aerial parts of the thallus</tissue>
    </source>
</reference>
<dbReference type="EMBL" id="JBHFFA010000008">
    <property type="protein sequence ID" value="KAL2610595.1"/>
    <property type="molecule type" value="Genomic_DNA"/>
</dbReference>
<gene>
    <name evidence="1" type="ORF">R1flu_029168</name>
</gene>
<protein>
    <recommendedName>
        <fullName evidence="3">Secreted protein</fullName>
    </recommendedName>
</protein>
<dbReference type="AlphaFoldDB" id="A0ABD1XNR4"/>
<name>A0ABD1XNR4_9MARC</name>